<dbReference type="PANTHER" id="PTHR43512">
    <property type="entry name" value="TRANSLATION FACTOR GUF1-RELATED"/>
    <property type="match status" value="1"/>
</dbReference>
<dbReference type="GO" id="GO:0005525">
    <property type="term" value="F:GTP binding"/>
    <property type="evidence" value="ECO:0007669"/>
    <property type="project" value="InterPro"/>
</dbReference>
<protein>
    <submittedName>
        <fullName evidence="3">Elongation factor 4</fullName>
    </submittedName>
</protein>
<gene>
    <name evidence="3" type="ORF">COY90_02495</name>
</gene>
<dbReference type="EMBL" id="PFLF01000054">
    <property type="protein sequence ID" value="PIY69056.1"/>
    <property type="molecule type" value="Genomic_DNA"/>
</dbReference>
<dbReference type="InterPro" id="IPR006297">
    <property type="entry name" value="EF-4"/>
</dbReference>
<organism evidence="3 4">
    <name type="scientific">Candidatus Roizmanbacteria bacterium CG_4_10_14_0_8_um_filter_39_9</name>
    <dbReference type="NCBI Taxonomy" id="1974829"/>
    <lineage>
        <taxon>Bacteria</taxon>
        <taxon>Candidatus Roizmaniibacteriota</taxon>
    </lineage>
</organism>
<reference evidence="4" key="1">
    <citation type="submission" date="2017-09" db="EMBL/GenBank/DDBJ databases">
        <title>Depth-based differentiation of microbial function through sediment-hosted aquifers and enrichment of novel symbionts in the deep terrestrial subsurface.</title>
        <authorList>
            <person name="Probst A.J."/>
            <person name="Ladd B."/>
            <person name="Jarett J.K."/>
            <person name="Geller-Mcgrath D.E."/>
            <person name="Sieber C.M.K."/>
            <person name="Emerson J.B."/>
            <person name="Anantharaman K."/>
            <person name="Thomas B.C."/>
            <person name="Malmstrom R."/>
            <person name="Stieglmeier M."/>
            <person name="Klingl A."/>
            <person name="Woyke T."/>
            <person name="Ryan C.M."/>
            <person name="Banfield J.F."/>
        </authorList>
    </citation>
    <scope>NUCLEOTIDE SEQUENCE [LARGE SCALE GENOMIC DNA]</scope>
</reference>
<dbReference type="AlphaFoldDB" id="A0A2M7QCW1"/>
<dbReference type="GO" id="GO:0097177">
    <property type="term" value="F:mitochondrial ribosome binding"/>
    <property type="evidence" value="ECO:0007669"/>
    <property type="project" value="TreeGrafter"/>
</dbReference>
<dbReference type="GO" id="GO:0045727">
    <property type="term" value="P:positive regulation of translation"/>
    <property type="evidence" value="ECO:0007669"/>
    <property type="project" value="TreeGrafter"/>
</dbReference>
<dbReference type="GO" id="GO:0003746">
    <property type="term" value="F:translation elongation factor activity"/>
    <property type="evidence" value="ECO:0007669"/>
    <property type="project" value="UniProtKB-KW"/>
</dbReference>
<evidence type="ECO:0000313" key="3">
    <source>
        <dbReference type="EMBL" id="PIY69056.1"/>
    </source>
</evidence>
<evidence type="ECO:0000256" key="1">
    <source>
        <dbReference type="SAM" id="MobiDB-lite"/>
    </source>
</evidence>
<evidence type="ECO:0000313" key="4">
    <source>
        <dbReference type="Proteomes" id="UP000230108"/>
    </source>
</evidence>
<sequence length="62" mass="7135">ASERISPFRKNVLMHKGKMVGGGDYSRKRKLHEKQKEGKKTMKSVGSVEIPKEAFLKMFKKN</sequence>
<name>A0A2M7QCW1_9BACT</name>
<dbReference type="PANTHER" id="PTHR43512:SF7">
    <property type="entry name" value="TRANSLATION FACTOR GUF1, MITOCHONDRIAL"/>
    <property type="match status" value="1"/>
</dbReference>
<accession>A0A2M7QCW1</accession>
<dbReference type="Pfam" id="PF06421">
    <property type="entry name" value="LepA_C"/>
    <property type="match status" value="1"/>
</dbReference>
<dbReference type="Proteomes" id="UP000230108">
    <property type="component" value="Unassembled WGS sequence"/>
</dbReference>
<keyword evidence="3" id="KW-0648">Protein biosynthesis</keyword>
<evidence type="ECO:0000259" key="2">
    <source>
        <dbReference type="Pfam" id="PF06421"/>
    </source>
</evidence>
<feature type="region of interest" description="Disordered" evidence="1">
    <location>
        <begin position="18"/>
        <end position="44"/>
    </location>
</feature>
<keyword evidence="3" id="KW-0251">Elongation factor</keyword>
<comment type="caution">
    <text evidence="3">The sequence shown here is derived from an EMBL/GenBank/DDBJ whole genome shotgun (WGS) entry which is preliminary data.</text>
</comment>
<proteinExistence type="predicted"/>
<feature type="domain" description="GTP-binding protein LepA C-terminal" evidence="2">
    <location>
        <begin position="1"/>
        <end position="60"/>
    </location>
</feature>
<feature type="non-terminal residue" evidence="3">
    <location>
        <position position="1"/>
    </location>
</feature>
<dbReference type="InterPro" id="IPR013842">
    <property type="entry name" value="LepA_CTD"/>
</dbReference>